<dbReference type="AlphaFoldDB" id="A0A1G1UXE1"/>
<dbReference type="Gene3D" id="3.40.50.300">
    <property type="entry name" value="P-loop containing nucleotide triphosphate hydrolases"/>
    <property type="match status" value="1"/>
</dbReference>
<evidence type="ECO:0008006" key="3">
    <source>
        <dbReference type="Google" id="ProtNLM"/>
    </source>
</evidence>
<dbReference type="GO" id="GO:0006261">
    <property type="term" value="P:DNA-templated DNA replication"/>
    <property type="evidence" value="ECO:0007669"/>
    <property type="project" value="TreeGrafter"/>
</dbReference>
<dbReference type="Pfam" id="PF13177">
    <property type="entry name" value="DNA_pol3_delta2"/>
    <property type="match status" value="1"/>
</dbReference>
<dbReference type="STRING" id="1797513.A2782_01625"/>
<comment type="caution">
    <text evidence="1">The sequence shown here is derived from an EMBL/GenBank/DDBJ whole genome shotgun (WGS) entry which is preliminary data.</text>
</comment>
<evidence type="ECO:0000313" key="1">
    <source>
        <dbReference type="EMBL" id="OGY07822.1"/>
    </source>
</evidence>
<dbReference type="InterPro" id="IPR050238">
    <property type="entry name" value="DNA_Rep/Repair_Clamp_Loader"/>
</dbReference>
<dbReference type="EMBL" id="MHBW01000035">
    <property type="protein sequence ID" value="OGY07822.1"/>
    <property type="molecule type" value="Genomic_DNA"/>
</dbReference>
<dbReference type="Proteomes" id="UP000177967">
    <property type="component" value="Unassembled WGS sequence"/>
</dbReference>
<proteinExistence type="predicted"/>
<dbReference type="PANTHER" id="PTHR11669:SF8">
    <property type="entry name" value="DNA POLYMERASE III SUBUNIT DELTA"/>
    <property type="match status" value="1"/>
</dbReference>
<sequence length="214" mass="23748">MHAYLITGKTPKDRAFQAEKLISRVHAVEVHRLVPTKGSHTINSIREINQTLSLKSPGTRAVLLEEADKLTQEAANAFLKTLEEPPQNTIIILTAPSKDSVTDTITSRCAVEHLGPLEIELSEEEKSEALKTFEELSKAGTGERFKFTEGVGDREEAIKFVLGQIYAVRENMLSHINSLQPTNYNLLDALLQTKKDLEANVNVKLALTALVLNY</sequence>
<reference evidence="1 2" key="1">
    <citation type="journal article" date="2016" name="Nat. Commun.">
        <title>Thousands of microbial genomes shed light on interconnected biogeochemical processes in an aquifer system.</title>
        <authorList>
            <person name="Anantharaman K."/>
            <person name="Brown C.T."/>
            <person name="Hug L.A."/>
            <person name="Sharon I."/>
            <person name="Castelle C.J."/>
            <person name="Probst A.J."/>
            <person name="Thomas B.C."/>
            <person name="Singh A."/>
            <person name="Wilkins M.J."/>
            <person name="Karaoz U."/>
            <person name="Brodie E.L."/>
            <person name="Williams K.H."/>
            <person name="Hubbard S.S."/>
            <person name="Banfield J.F."/>
        </authorList>
    </citation>
    <scope>NUCLEOTIDE SEQUENCE [LARGE SCALE GENOMIC DNA]</scope>
</reference>
<name>A0A1G1UXE1_9BACT</name>
<dbReference type="InterPro" id="IPR027417">
    <property type="entry name" value="P-loop_NTPase"/>
</dbReference>
<evidence type="ECO:0000313" key="2">
    <source>
        <dbReference type="Proteomes" id="UP000177967"/>
    </source>
</evidence>
<dbReference type="SUPFAM" id="SSF52540">
    <property type="entry name" value="P-loop containing nucleoside triphosphate hydrolases"/>
    <property type="match status" value="1"/>
</dbReference>
<accession>A0A1G1UXE1</accession>
<dbReference type="PANTHER" id="PTHR11669">
    <property type="entry name" value="REPLICATION FACTOR C / DNA POLYMERASE III GAMMA-TAU SUBUNIT"/>
    <property type="match status" value="1"/>
</dbReference>
<organism evidence="1 2">
    <name type="scientific">Candidatus Blackburnbacteria bacterium RIFCSPHIGHO2_01_FULL_43_15b</name>
    <dbReference type="NCBI Taxonomy" id="1797513"/>
    <lineage>
        <taxon>Bacteria</taxon>
        <taxon>Candidatus Blackburniibacteriota</taxon>
    </lineage>
</organism>
<protein>
    <recommendedName>
        <fullName evidence="3">DNA polymerase III subunit delta</fullName>
    </recommendedName>
</protein>
<gene>
    <name evidence="1" type="ORF">A2782_01625</name>
</gene>